<evidence type="ECO:0000313" key="2">
    <source>
        <dbReference type="EMBL" id="KAG1796405.1"/>
    </source>
</evidence>
<dbReference type="RefSeq" id="XP_041161921.1">
    <property type="nucleotide sequence ID" value="XM_041297664.1"/>
</dbReference>
<keyword evidence="3" id="KW-1185">Reference proteome</keyword>
<evidence type="ECO:0000313" key="3">
    <source>
        <dbReference type="Proteomes" id="UP000719766"/>
    </source>
</evidence>
<dbReference type="GO" id="GO:0005525">
    <property type="term" value="F:GTP binding"/>
    <property type="evidence" value="ECO:0007669"/>
    <property type="project" value="InterPro"/>
</dbReference>
<dbReference type="Proteomes" id="UP000719766">
    <property type="component" value="Unassembled WGS sequence"/>
</dbReference>
<gene>
    <name evidence="2" type="ORF">HD556DRAFT_1234491</name>
</gene>
<dbReference type="Pfam" id="PF01926">
    <property type="entry name" value="MMR_HSR1"/>
    <property type="match status" value="1"/>
</dbReference>
<dbReference type="OrthoDB" id="8954335at2759"/>
<dbReference type="GeneID" id="64591428"/>
<dbReference type="AlphaFoldDB" id="A0A9P7ATI7"/>
<dbReference type="InterPro" id="IPR027417">
    <property type="entry name" value="P-loop_NTPase"/>
</dbReference>
<name>A0A9P7ATI7_9AGAM</name>
<reference evidence="2" key="1">
    <citation type="journal article" date="2020" name="New Phytol.">
        <title>Comparative genomics reveals dynamic genome evolution in host specialist ectomycorrhizal fungi.</title>
        <authorList>
            <person name="Lofgren L.A."/>
            <person name="Nguyen N.H."/>
            <person name="Vilgalys R."/>
            <person name="Ruytinx J."/>
            <person name="Liao H.L."/>
            <person name="Branco S."/>
            <person name="Kuo A."/>
            <person name="LaButti K."/>
            <person name="Lipzen A."/>
            <person name="Andreopoulos W."/>
            <person name="Pangilinan J."/>
            <person name="Riley R."/>
            <person name="Hundley H."/>
            <person name="Na H."/>
            <person name="Barry K."/>
            <person name="Grigoriev I.V."/>
            <person name="Stajich J.E."/>
            <person name="Kennedy P.G."/>
        </authorList>
    </citation>
    <scope>NUCLEOTIDE SEQUENCE</scope>
    <source>
        <strain evidence="2">S12</strain>
    </source>
</reference>
<feature type="domain" description="G" evidence="1">
    <location>
        <begin position="4"/>
        <end position="138"/>
    </location>
</feature>
<comment type="caution">
    <text evidence="2">The sequence shown here is derived from an EMBL/GenBank/DDBJ whole genome shotgun (WGS) entry which is preliminary data.</text>
</comment>
<dbReference type="InterPro" id="IPR006073">
    <property type="entry name" value="GTP-bd"/>
</dbReference>
<sequence length="215" mass="24179">MSKNVAIIGQTGAGISSLVNMLCLDANAPTSSDTTRCTKEGKEYQCNLEDGWMCQVHDTVGLGEPGRWQFSFKSFKFVRKADTWQLELEEYLTKKNLESWDLLIYCIPGGRGLLKKSHGQNYKKVKSMAGSVPIVVVVTHLENFKDPLDSWWSDNLSTLGNLGIPENTKHACITALPKHALETFYQKGDLYDNSREGLKTLIRGILWPSTGHRRR</sequence>
<evidence type="ECO:0000259" key="1">
    <source>
        <dbReference type="Pfam" id="PF01926"/>
    </source>
</evidence>
<dbReference type="EMBL" id="JABBWE010000019">
    <property type="protein sequence ID" value="KAG1796405.1"/>
    <property type="molecule type" value="Genomic_DNA"/>
</dbReference>
<dbReference type="SUPFAM" id="SSF52540">
    <property type="entry name" value="P-loop containing nucleoside triphosphate hydrolases"/>
    <property type="match status" value="1"/>
</dbReference>
<organism evidence="2 3">
    <name type="scientific">Suillus plorans</name>
    <dbReference type="NCBI Taxonomy" id="116603"/>
    <lineage>
        <taxon>Eukaryota</taxon>
        <taxon>Fungi</taxon>
        <taxon>Dikarya</taxon>
        <taxon>Basidiomycota</taxon>
        <taxon>Agaricomycotina</taxon>
        <taxon>Agaricomycetes</taxon>
        <taxon>Agaricomycetidae</taxon>
        <taxon>Boletales</taxon>
        <taxon>Suillineae</taxon>
        <taxon>Suillaceae</taxon>
        <taxon>Suillus</taxon>
    </lineage>
</organism>
<accession>A0A9P7ATI7</accession>
<dbReference type="Gene3D" id="3.40.50.300">
    <property type="entry name" value="P-loop containing nucleotide triphosphate hydrolases"/>
    <property type="match status" value="1"/>
</dbReference>
<dbReference type="CDD" id="cd00882">
    <property type="entry name" value="Ras_like_GTPase"/>
    <property type="match status" value="1"/>
</dbReference>
<proteinExistence type="predicted"/>
<protein>
    <recommendedName>
        <fullName evidence="1">G domain-containing protein</fullName>
    </recommendedName>
</protein>